<dbReference type="InterPro" id="IPR018823">
    <property type="entry name" value="ArAE_2_N"/>
</dbReference>
<keyword evidence="5" id="KW-1185">Reference proteome</keyword>
<name>A0A5C3QTJ0_9AGAR</name>
<feature type="transmembrane region" description="Helical" evidence="1">
    <location>
        <begin position="151"/>
        <end position="169"/>
    </location>
</feature>
<dbReference type="EMBL" id="ML178817">
    <property type="protein sequence ID" value="TFL05202.1"/>
    <property type="molecule type" value="Genomic_DNA"/>
</dbReference>
<feature type="transmembrane region" description="Helical" evidence="1">
    <location>
        <begin position="668"/>
        <end position="688"/>
    </location>
</feature>
<feature type="transmembrane region" description="Helical" evidence="1">
    <location>
        <begin position="885"/>
        <end position="903"/>
    </location>
</feature>
<feature type="transmembrane region" description="Helical" evidence="1">
    <location>
        <begin position="62"/>
        <end position="89"/>
    </location>
</feature>
<evidence type="ECO:0000259" key="3">
    <source>
        <dbReference type="Pfam" id="PF10337"/>
    </source>
</evidence>
<reference evidence="4 5" key="1">
    <citation type="journal article" date="2019" name="Nat. Ecol. Evol.">
        <title>Megaphylogeny resolves global patterns of mushroom evolution.</title>
        <authorList>
            <person name="Varga T."/>
            <person name="Krizsan K."/>
            <person name="Foldi C."/>
            <person name="Dima B."/>
            <person name="Sanchez-Garcia M."/>
            <person name="Sanchez-Ramirez S."/>
            <person name="Szollosi G.J."/>
            <person name="Szarkandi J.G."/>
            <person name="Papp V."/>
            <person name="Albert L."/>
            <person name="Andreopoulos W."/>
            <person name="Angelini C."/>
            <person name="Antonin V."/>
            <person name="Barry K.W."/>
            <person name="Bougher N.L."/>
            <person name="Buchanan P."/>
            <person name="Buyck B."/>
            <person name="Bense V."/>
            <person name="Catcheside P."/>
            <person name="Chovatia M."/>
            <person name="Cooper J."/>
            <person name="Damon W."/>
            <person name="Desjardin D."/>
            <person name="Finy P."/>
            <person name="Geml J."/>
            <person name="Haridas S."/>
            <person name="Hughes K."/>
            <person name="Justo A."/>
            <person name="Karasinski D."/>
            <person name="Kautmanova I."/>
            <person name="Kiss B."/>
            <person name="Kocsube S."/>
            <person name="Kotiranta H."/>
            <person name="LaButti K.M."/>
            <person name="Lechner B.E."/>
            <person name="Liimatainen K."/>
            <person name="Lipzen A."/>
            <person name="Lukacs Z."/>
            <person name="Mihaltcheva S."/>
            <person name="Morgado L.N."/>
            <person name="Niskanen T."/>
            <person name="Noordeloos M.E."/>
            <person name="Ohm R.A."/>
            <person name="Ortiz-Santana B."/>
            <person name="Ovrebo C."/>
            <person name="Racz N."/>
            <person name="Riley R."/>
            <person name="Savchenko A."/>
            <person name="Shiryaev A."/>
            <person name="Soop K."/>
            <person name="Spirin V."/>
            <person name="Szebenyi C."/>
            <person name="Tomsovsky M."/>
            <person name="Tulloss R.E."/>
            <person name="Uehling J."/>
            <person name="Grigoriev I.V."/>
            <person name="Vagvolgyi C."/>
            <person name="Papp T."/>
            <person name="Martin F.M."/>
            <person name="Miettinen O."/>
            <person name="Hibbett D.S."/>
            <person name="Nagy L.G."/>
        </authorList>
    </citation>
    <scope>NUCLEOTIDE SEQUENCE [LARGE SCALE GENOMIC DNA]</scope>
    <source>
        <strain evidence="4 5">CBS 309.79</strain>
    </source>
</reference>
<evidence type="ECO:0000256" key="1">
    <source>
        <dbReference type="SAM" id="Phobius"/>
    </source>
</evidence>
<feature type="transmembrane region" description="Helical" evidence="1">
    <location>
        <begin position="722"/>
        <end position="741"/>
    </location>
</feature>
<feature type="transmembrane region" description="Helical" evidence="1">
    <location>
        <begin position="761"/>
        <end position="781"/>
    </location>
</feature>
<dbReference type="Pfam" id="PF10337">
    <property type="entry name" value="ArAE_2_N"/>
    <property type="match status" value="1"/>
</dbReference>
<evidence type="ECO:0008006" key="6">
    <source>
        <dbReference type="Google" id="ProtNLM"/>
    </source>
</evidence>
<evidence type="ECO:0000259" key="2">
    <source>
        <dbReference type="Pfam" id="PF10334"/>
    </source>
</evidence>
<feature type="transmembrane region" description="Helical" evidence="1">
    <location>
        <begin position="694"/>
        <end position="715"/>
    </location>
</feature>
<dbReference type="Proteomes" id="UP000305067">
    <property type="component" value="Unassembled WGS sequence"/>
</dbReference>
<dbReference type="Pfam" id="PF10334">
    <property type="entry name" value="BRE4"/>
    <property type="match status" value="1"/>
</dbReference>
<keyword evidence="1" id="KW-0812">Transmembrane</keyword>
<dbReference type="PANTHER" id="PTHR37994">
    <property type="entry name" value="ARAE_2_N DOMAIN-CONTAINING PROTEIN-RELATED"/>
    <property type="match status" value="1"/>
</dbReference>
<feature type="transmembrane region" description="Helical" evidence="1">
    <location>
        <begin position="95"/>
        <end position="115"/>
    </location>
</feature>
<dbReference type="PANTHER" id="PTHR37994:SF3">
    <property type="entry name" value="ER TRANSPORTER 6TM N-TERMINAL DOMAIN-CONTAINING PROTEIN"/>
    <property type="match status" value="1"/>
</dbReference>
<dbReference type="OrthoDB" id="2274698at2759"/>
<feature type="domain" description="Putative ER transporter 6TM N-terminal" evidence="3">
    <location>
        <begin position="18"/>
        <end position="445"/>
    </location>
</feature>
<organism evidence="4 5">
    <name type="scientific">Pterulicium gracile</name>
    <dbReference type="NCBI Taxonomy" id="1884261"/>
    <lineage>
        <taxon>Eukaryota</taxon>
        <taxon>Fungi</taxon>
        <taxon>Dikarya</taxon>
        <taxon>Basidiomycota</taxon>
        <taxon>Agaricomycotina</taxon>
        <taxon>Agaricomycetes</taxon>
        <taxon>Agaricomycetidae</taxon>
        <taxon>Agaricales</taxon>
        <taxon>Pleurotineae</taxon>
        <taxon>Pterulaceae</taxon>
        <taxon>Pterulicium</taxon>
    </lineage>
</organism>
<proteinExistence type="predicted"/>
<keyword evidence="1" id="KW-1133">Transmembrane helix</keyword>
<dbReference type="STRING" id="1884261.A0A5C3QTJ0"/>
<sequence>MSANAEDAPASRRYPLFPEWALRDFASRRTVKTWLRSILTFVAAMILLVNQTTLTNMGQSGFFAALLAISLPPFLPLSVYVSLALLLALGMLVGWAWGAAAMAAAVSVRSPALLVHQQIKAQASLVAGTPVGPQINQLVFHGHFLDPRSSAVYGAFLFIGVYLSGLLSAHYPNLFLGSMFGKIIISIMCTMGPLFFNAQYTMARTFLLPGAYYIAIALASLALVFPESVNHLWLTKLGKTVLTPIQDMISLQDRMFELDPNDLETWSELSAASQRVTQALIAGIRTLLQQVSFASMEVSIGVLGPSDLKMISKHLDVITARTTCLAACLRTVHSDQQTLSKNRANDRHMLHRSKIQEKEVRQGNDIATLLPILSSASSDLRAQCLKSTQVLGHWFSECNTRRWSRLLQPLNTANTEDRHDKLITSLVNLERALSEFQQHNRMQLLTPFERFFHPETGRLPDHFVNDPTHPNMFHVRSLFVCFTFADTLVAFSEELISLLKNVIDLDNKRKKPRVWFPTSLTKRIRHAAQGSNSQLDPMGLGYRRDSTMFAERSLSIISDGSDSSKNVTDLGRKAPRTPQTRIYNTPDALPPTSAADHFFVYFAVFLKFLRSPESIYAFRCALVSTALWVPSVCTSTAWFAYSNNSLWALIMAQQSVAVYAGDQIETLLLQVAGTALGLLLGMAAWYMGSGNGQGNPYGIVAATTAVIAPLLFLQLTSPPRYFRAWIIACVTIVFVVGFGWIDAHLPELVVVSTGVGVEMGWKRGLLVLVGFTAGFVVMLFPRPSTSRTLVRKTLAASIDEFTSLLAGELEVLLLEHESHLSESDKRSVESAEACTAEIRGQRVAGLGLQLIAASSRLSSLAPSLQTARFEPGLRGRWPKGLYHRLYGNLNALVVYMALLGTTLCRLKGEWCDRLIHQSPFLNPNLLSELFSTLSILSSSLASGRPIPGSLPSLRDRMVYHARMSQYQVGQLGRQAKMSSSPQSIDIMDPAHVGIFDLTRDILADEQLPIHSTAVIALSNIFRLIDDCADVIKELCGESQLAGFNSLREEFMKREEAAACGQHAHEQQEDDIV</sequence>
<evidence type="ECO:0000313" key="5">
    <source>
        <dbReference type="Proteomes" id="UP000305067"/>
    </source>
</evidence>
<accession>A0A5C3QTJ0</accession>
<feature type="transmembrane region" description="Helical" evidence="1">
    <location>
        <begin position="33"/>
        <end position="50"/>
    </location>
</feature>
<dbReference type="InterPro" id="IPR018820">
    <property type="entry name" value="BRE4-related_DUF2421"/>
</dbReference>
<keyword evidence="1" id="KW-0472">Membrane</keyword>
<evidence type="ECO:0000313" key="4">
    <source>
        <dbReference type="EMBL" id="TFL05202.1"/>
    </source>
</evidence>
<feature type="transmembrane region" description="Helical" evidence="1">
    <location>
        <begin position="206"/>
        <end position="225"/>
    </location>
</feature>
<feature type="transmembrane region" description="Helical" evidence="1">
    <location>
        <begin position="175"/>
        <end position="194"/>
    </location>
</feature>
<protein>
    <recommendedName>
        <fullName evidence="6">ER transporter 6TM N-terminal domain-containing protein</fullName>
    </recommendedName>
</protein>
<feature type="domain" description="DUF2421" evidence="2">
    <location>
        <begin position="781"/>
        <end position="1038"/>
    </location>
</feature>
<gene>
    <name evidence="4" type="ORF">BDV98DRAFT_653821</name>
</gene>
<dbReference type="AlphaFoldDB" id="A0A5C3QTJ0"/>